<dbReference type="InterPro" id="IPR029058">
    <property type="entry name" value="AB_hydrolase_fold"/>
</dbReference>
<evidence type="ECO:0000313" key="1">
    <source>
        <dbReference type="EMBL" id="MBB4481263.1"/>
    </source>
</evidence>
<dbReference type="EMBL" id="JACIID010000008">
    <property type="protein sequence ID" value="MBB4537124.1"/>
    <property type="molecule type" value="Genomic_DNA"/>
</dbReference>
<reference evidence="3 4" key="1">
    <citation type="submission" date="2020-08" db="EMBL/GenBank/DDBJ databases">
        <title>Genomic Encyclopedia of Type Strains, Phase IV (KMG-V): Genome sequencing to study the core and pangenomes of soil and plant-associated prokaryotes.</title>
        <authorList>
            <person name="Whitman W."/>
        </authorList>
    </citation>
    <scope>NUCLEOTIDE SEQUENCE [LARGE SCALE GENOMIC DNA]</scope>
    <source>
        <strain evidence="1 4">SEMIA 471</strain>
        <strain evidence="2 3">SEMIA 489</strain>
    </source>
</reference>
<gene>
    <name evidence="1" type="ORF">GGE46_003859</name>
    <name evidence="2" type="ORF">GGE57_003888</name>
</gene>
<dbReference type="EMBL" id="JACIHU010000008">
    <property type="protein sequence ID" value="MBB4481263.1"/>
    <property type="molecule type" value="Genomic_DNA"/>
</dbReference>
<organism evidence="2 3">
    <name type="scientific">Rhizobium etli</name>
    <dbReference type="NCBI Taxonomy" id="29449"/>
    <lineage>
        <taxon>Bacteria</taxon>
        <taxon>Pseudomonadati</taxon>
        <taxon>Pseudomonadota</taxon>
        <taxon>Alphaproteobacteria</taxon>
        <taxon>Hyphomicrobiales</taxon>
        <taxon>Rhizobiaceae</taxon>
        <taxon>Rhizobium/Agrobacterium group</taxon>
        <taxon>Rhizobium</taxon>
    </lineage>
</organism>
<dbReference type="Proteomes" id="UP000557344">
    <property type="component" value="Unassembled WGS sequence"/>
</dbReference>
<dbReference type="Gene3D" id="3.40.50.1820">
    <property type="entry name" value="alpha/beta hydrolase"/>
    <property type="match status" value="1"/>
</dbReference>
<evidence type="ECO:0000313" key="4">
    <source>
        <dbReference type="Proteomes" id="UP000557344"/>
    </source>
</evidence>
<proteinExistence type="predicted"/>
<evidence type="ECO:0000313" key="2">
    <source>
        <dbReference type="EMBL" id="MBB4537124.1"/>
    </source>
</evidence>
<sequence length="191" mass="21276">MGDSFTPANTSPLAFVPCRADRLAIRARLVPLVLLQAEKPERAINADPKAWYRTIRPDLMGEEAYADLMTAIHSPAVIHRMIEDYRAGLTVDRKDELQDRAAGRRIARPLLGHWSTRDDLEYFFGDPREIWRLWATNVTGHGIDSGHHVAEENPADLANSLQLFSAMVEPLAAPGGVKARNGDNAKRATDR</sequence>
<accession>A0A7W7EG04</accession>
<dbReference type="AlphaFoldDB" id="A0A7W7EG04"/>
<dbReference type="SUPFAM" id="SSF53474">
    <property type="entry name" value="alpha/beta-Hydrolases"/>
    <property type="match status" value="1"/>
</dbReference>
<dbReference type="Proteomes" id="UP000523431">
    <property type="component" value="Unassembled WGS sequence"/>
</dbReference>
<name>A0A7W7EG04_RHIET</name>
<evidence type="ECO:0000313" key="3">
    <source>
        <dbReference type="Proteomes" id="UP000523431"/>
    </source>
</evidence>
<protein>
    <submittedName>
        <fullName evidence="2">Uncharacterized protein</fullName>
    </submittedName>
</protein>
<comment type="caution">
    <text evidence="2">The sequence shown here is derived from an EMBL/GenBank/DDBJ whole genome shotgun (WGS) entry which is preliminary data.</text>
</comment>